<gene>
    <name evidence="1" type="ORF">OXPF_15100</name>
</gene>
<dbReference type="EMBL" id="LKET01000028">
    <property type="protein sequence ID" value="KPU45032.1"/>
    <property type="molecule type" value="Genomic_DNA"/>
</dbReference>
<evidence type="ECO:0000313" key="2">
    <source>
        <dbReference type="Proteomes" id="UP000050326"/>
    </source>
</evidence>
<dbReference type="OrthoDB" id="1853759at2"/>
<dbReference type="PATRIC" id="fig|36849.3.peg.1600"/>
<proteinExistence type="predicted"/>
<keyword evidence="2" id="KW-1185">Reference proteome</keyword>
<comment type="caution">
    <text evidence="1">The sequence shown here is derived from an EMBL/GenBank/DDBJ whole genome shotgun (WGS) entry which is preliminary data.</text>
</comment>
<accession>A0A0N8NTJ8</accession>
<organism evidence="1 2">
    <name type="scientific">Oxobacter pfennigii</name>
    <dbReference type="NCBI Taxonomy" id="36849"/>
    <lineage>
        <taxon>Bacteria</taxon>
        <taxon>Bacillati</taxon>
        <taxon>Bacillota</taxon>
        <taxon>Clostridia</taxon>
        <taxon>Eubacteriales</taxon>
        <taxon>Clostridiaceae</taxon>
        <taxon>Oxobacter</taxon>
    </lineage>
</organism>
<reference evidence="1 2" key="1">
    <citation type="submission" date="2015-09" db="EMBL/GenBank/DDBJ databases">
        <title>Genome sequence of Oxobacter pfennigii DSM 3222.</title>
        <authorList>
            <person name="Poehlein A."/>
            <person name="Bengelsdorf F.R."/>
            <person name="Schiel-Bengelsdorf B."/>
            <person name="Duerre P."/>
            <person name="Daniel R."/>
        </authorList>
    </citation>
    <scope>NUCLEOTIDE SEQUENCE [LARGE SCALE GENOMIC DNA]</scope>
    <source>
        <strain evidence="1 2">DSM 3222</strain>
    </source>
</reference>
<evidence type="ECO:0000313" key="1">
    <source>
        <dbReference type="EMBL" id="KPU45032.1"/>
    </source>
</evidence>
<sequence>MTYACEDCGFLFCRVGAVKECPSCEKSHIRPATEEEIGMLEKLLEQGKTSLEIKEGQTL</sequence>
<dbReference type="STRING" id="36849.OXPF_15100"/>
<dbReference type="AlphaFoldDB" id="A0A0N8NTJ8"/>
<dbReference type="Proteomes" id="UP000050326">
    <property type="component" value="Unassembled WGS sequence"/>
</dbReference>
<name>A0A0N8NTJ8_9CLOT</name>
<protein>
    <submittedName>
        <fullName evidence="1">Uncharacterized protein</fullName>
    </submittedName>
</protein>